<evidence type="ECO:0000256" key="2">
    <source>
        <dbReference type="ARBA" id="ARBA00022448"/>
    </source>
</evidence>
<reference evidence="9 10" key="1">
    <citation type="journal article" date="2013" name="Front. Microbiol.">
        <title>The genome of the endophytic bacterium H. frisingense GSF30(T) identifies diverse strategies in the Herbaspirillum genus to interact with plants.</title>
        <authorList>
            <person name="Straub D."/>
            <person name="Rothballer M."/>
            <person name="Hartmann A."/>
            <person name="Ludewig U."/>
        </authorList>
    </citation>
    <scope>NUCLEOTIDE SEQUENCE [LARGE SCALE GENOMIC DNA]</scope>
    <source>
        <strain evidence="9 10">GSF30</strain>
    </source>
</reference>
<keyword evidence="4 7" id="KW-0812">Transmembrane</keyword>
<dbReference type="AlphaFoldDB" id="A0AAI9N1S4"/>
<keyword evidence="5 7" id="KW-1133">Transmembrane helix</keyword>
<name>A0AAI9N1S4_9BURK</name>
<dbReference type="EMBL" id="AEEC02000042">
    <property type="protein sequence ID" value="EOA02660.1"/>
    <property type="molecule type" value="Genomic_DNA"/>
</dbReference>
<dbReference type="InterPro" id="IPR035906">
    <property type="entry name" value="MetI-like_sf"/>
</dbReference>
<dbReference type="RefSeq" id="WP_006465063.1">
    <property type="nucleotide sequence ID" value="NZ_AEEC02000042.1"/>
</dbReference>
<evidence type="ECO:0000256" key="3">
    <source>
        <dbReference type="ARBA" id="ARBA00022475"/>
    </source>
</evidence>
<evidence type="ECO:0000259" key="8">
    <source>
        <dbReference type="PROSITE" id="PS50928"/>
    </source>
</evidence>
<gene>
    <name evidence="9" type="ORF">HFRIS_021316</name>
</gene>
<feature type="transmembrane region" description="Helical" evidence="7">
    <location>
        <begin position="237"/>
        <end position="258"/>
    </location>
</feature>
<sequence>MAEASSAHSAAASPARRSAHQLDGLVRIAVVIVLIGLVELLCRSGLIQPTTMIAPSAMARHAWEILREGKFDKDIAISLANIGAATVLAVILGFICGLLLHALPGLRSAIEPLLASYYAVPTFIFYPVFIVLFGVGSAPIIAIAVLLAIVTMITATLNGLDRIPRALHKTARVLRLTPWQSAVRVKLPAALPYLFTGVKLVVAYAFIGVIASEFILSGSGIGYAIGYAYNNFENNDMYALMFLVLASVTLVNLLLNALDRRLQARLRR</sequence>
<dbReference type="SUPFAM" id="SSF161098">
    <property type="entry name" value="MetI-like"/>
    <property type="match status" value="1"/>
</dbReference>
<dbReference type="GO" id="GO:0005886">
    <property type="term" value="C:plasma membrane"/>
    <property type="evidence" value="ECO:0007669"/>
    <property type="project" value="UniProtKB-SubCell"/>
</dbReference>
<evidence type="ECO:0000256" key="5">
    <source>
        <dbReference type="ARBA" id="ARBA00022989"/>
    </source>
</evidence>
<feature type="transmembrane region" description="Helical" evidence="7">
    <location>
        <begin position="201"/>
        <end position="225"/>
    </location>
</feature>
<dbReference type="Pfam" id="PF00528">
    <property type="entry name" value="BPD_transp_1"/>
    <property type="match status" value="1"/>
</dbReference>
<dbReference type="Proteomes" id="UP000006772">
    <property type="component" value="Unassembled WGS sequence"/>
</dbReference>
<dbReference type="Gene3D" id="1.10.3720.10">
    <property type="entry name" value="MetI-like"/>
    <property type="match status" value="1"/>
</dbReference>
<comment type="similarity">
    <text evidence="7">Belongs to the binding-protein-dependent transport system permease family.</text>
</comment>
<evidence type="ECO:0000256" key="7">
    <source>
        <dbReference type="RuleBase" id="RU363032"/>
    </source>
</evidence>
<comment type="subcellular location">
    <subcellularLocation>
        <location evidence="1 7">Cell membrane</location>
        <topology evidence="1 7">Multi-pass membrane protein</topology>
    </subcellularLocation>
</comment>
<dbReference type="InterPro" id="IPR000515">
    <property type="entry name" value="MetI-like"/>
</dbReference>
<keyword evidence="3" id="KW-1003">Cell membrane</keyword>
<dbReference type="PANTHER" id="PTHR30151:SF0">
    <property type="entry name" value="ABC TRANSPORTER PERMEASE PROTEIN MJ0413-RELATED"/>
    <property type="match status" value="1"/>
</dbReference>
<evidence type="ECO:0000256" key="4">
    <source>
        <dbReference type="ARBA" id="ARBA00022692"/>
    </source>
</evidence>
<feature type="transmembrane region" description="Helical" evidence="7">
    <location>
        <begin position="25"/>
        <end position="46"/>
    </location>
</feature>
<proteinExistence type="inferred from homology"/>
<keyword evidence="2 7" id="KW-0813">Transport</keyword>
<accession>A0AAI9N1S4</accession>
<protein>
    <submittedName>
        <fullName evidence="9">ABC transporter</fullName>
    </submittedName>
</protein>
<organism evidence="9 10">
    <name type="scientific">Herbaspirillum frisingense GSF30</name>
    <dbReference type="NCBI Taxonomy" id="864073"/>
    <lineage>
        <taxon>Bacteria</taxon>
        <taxon>Pseudomonadati</taxon>
        <taxon>Pseudomonadota</taxon>
        <taxon>Betaproteobacteria</taxon>
        <taxon>Burkholderiales</taxon>
        <taxon>Oxalobacteraceae</taxon>
        <taxon>Herbaspirillum</taxon>
    </lineage>
</organism>
<evidence type="ECO:0000313" key="9">
    <source>
        <dbReference type="EMBL" id="EOA02660.1"/>
    </source>
</evidence>
<feature type="transmembrane region" description="Helical" evidence="7">
    <location>
        <begin position="75"/>
        <end position="103"/>
    </location>
</feature>
<keyword evidence="6 7" id="KW-0472">Membrane</keyword>
<feature type="domain" description="ABC transmembrane type-1" evidence="8">
    <location>
        <begin position="75"/>
        <end position="255"/>
    </location>
</feature>
<dbReference type="PANTHER" id="PTHR30151">
    <property type="entry name" value="ALKANE SULFONATE ABC TRANSPORTER-RELATED, MEMBRANE SUBUNIT"/>
    <property type="match status" value="1"/>
</dbReference>
<comment type="caution">
    <text evidence="9">The sequence shown here is derived from an EMBL/GenBank/DDBJ whole genome shotgun (WGS) entry which is preliminary data.</text>
</comment>
<evidence type="ECO:0000313" key="10">
    <source>
        <dbReference type="Proteomes" id="UP000006772"/>
    </source>
</evidence>
<evidence type="ECO:0000256" key="6">
    <source>
        <dbReference type="ARBA" id="ARBA00023136"/>
    </source>
</evidence>
<feature type="transmembrane region" description="Helical" evidence="7">
    <location>
        <begin position="140"/>
        <end position="160"/>
    </location>
</feature>
<feature type="transmembrane region" description="Helical" evidence="7">
    <location>
        <begin position="115"/>
        <end position="134"/>
    </location>
</feature>
<dbReference type="PROSITE" id="PS50928">
    <property type="entry name" value="ABC_TM1"/>
    <property type="match status" value="1"/>
</dbReference>
<dbReference type="CDD" id="cd06261">
    <property type="entry name" value="TM_PBP2"/>
    <property type="match status" value="1"/>
</dbReference>
<evidence type="ECO:0000256" key="1">
    <source>
        <dbReference type="ARBA" id="ARBA00004651"/>
    </source>
</evidence>
<dbReference type="GO" id="GO:0055085">
    <property type="term" value="P:transmembrane transport"/>
    <property type="evidence" value="ECO:0007669"/>
    <property type="project" value="InterPro"/>
</dbReference>